<keyword evidence="3" id="KW-1185">Reference proteome</keyword>
<reference evidence="2 3" key="1">
    <citation type="submission" date="2023-05" db="EMBL/GenBank/DDBJ databases">
        <title>Pseudoalteromonas ardens sp. nov., Pseudoalteromonas obscura sp. nov., and Pseudoalteromonas umbrosa sp. nov., isolated from the coral Montipora capitata.</title>
        <authorList>
            <person name="Thomas E.M."/>
            <person name="Smith E.M."/>
            <person name="Papke E."/>
            <person name="Shlafstein M.D."/>
            <person name="Oline D.K."/>
            <person name="Videau P."/>
            <person name="Saw J.H."/>
            <person name="Strangman W.K."/>
            <person name="Ushijima B."/>
        </authorList>
    </citation>
    <scope>NUCLEOTIDE SEQUENCE [LARGE SCALE GENOMIC DNA]</scope>
    <source>
        <strain evidence="2 3">P94</strain>
    </source>
</reference>
<dbReference type="PANTHER" id="PTHR43792:SF1">
    <property type="entry name" value="N-ACETYLTRANSFERASE DOMAIN-CONTAINING PROTEIN"/>
    <property type="match status" value="1"/>
</dbReference>
<gene>
    <name evidence="2" type="ORF">QNM18_11745</name>
</gene>
<evidence type="ECO:0000313" key="3">
    <source>
        <dbReference type="Proteomes" id="UP001231915"/>
    </source>
</evidence>
<dbReference type="InterPro" id="IPR051531">
    <property type="entry name" value="N-acetyltransferase"/>
</dbReference>
<feature type="domain" description="N-acetyltransferase" evidence="1">
    <location>
        <begin position="11"/>
        <end position="166"/>
    </location>
</feature>
<dbReference type="RefSeq" id="WP_211011386.1">
    <property type="nucleotide sequence ID" value="NZ_JASJUT010000004.1"/>
</dbReference>
<dbReference type="PANTHER" id="PTHR43792">
    <property type="entry name" value="GNAT FAMILY, PUTATIVE (AFU_ORTHOLOGUE AFUA_3G00765)-RELATED-RELATED"/>
    <property type="match status" value="1"/>
</dbReference>
<dbReference type="InterPro" id="IPR000182">
    <property type="entry name" value="GNAT_dom"/>
</dbReference>
<comment type="caution">
    <text evidence="2">The sequence shown here is derived from an EMBL/GenBank/DDBJ whole genome shotgun (WGS) entry which is preliminary data.</text>
</comment>
<dbReference type="SUPFAM" id="SSF55729">
    <property type="entry name" value="Acyl-CoA N-acyltransferases (Nat)"/>
    <property type="match status" value="1"/>
</dbReference>
<dbReference type="InterPro" id="IPR016181">
    <property type="entry name" value="Acyl_CoA_acyltransferase"/>
</dbReference>
<dbReference type="EMBL" id="JASJUT010000004">
    <property type="protein sequence ID" value="MDK2595721.1"/>
    <property type="molecule type" value="Genomic_DNA"/>
</dbReference>
<dbReference type="Gene3D" id="3.40.630.30">
    <property type="match status" value="1"/>
</dbReference>
<proteinExistence type="predicted"/>
<dbReference type="Proteomes" id="UP001231915">
    <property type="component" value="Unassembled WGS sequence"/>
</dbReference>
<protein>
    <submittedName>
        <fullName evidence="2">GNAT family N-acetyltransferase</fullName>
    </submittedName>
</protein>
<sequence length="166" mass="19279">MKINTVQTERLTLRQWHEKDFEHYAMFYQHNLDAKYVGGRKDREGAWRNLTMLIGHWQLNGFGYYAVEEKSTKKFVGCVGLWKSPAWPELELGYWLVSEARGQGYAQEAGRQCIELARNSLKAKSLVSYIDPKNSASKNVALSLGARYEETITLHTHGRHCVFRYF</sequence>
<evidence type="ECO:0000313" key="2">
    <source>
        <dbReference type="EMBL" id="MDK2595721.1"/>
    </source>
</evidence>
<organism evidence="2 3">
    <name type="scientific">Pseudoalteromonas obscura</name>
    <dbReference type="NCBI Taxonomy" id="3048491"/>
    <lineage>
        <taxon>Bacteria</taxon>
        <taxon>Pseudomonadati</taxon>
        <taxon>Pseudomonadota</taxon>
        <taxon>Gammaproteobacteria</taxon>
        <taxon>Alteromonadales</taxon>
        <taxon>Pseudoalteromonadaceae</taxon>
        <taxon>Pseudoalteromonas</taxon>
    </lineage>
</organism>
<dbReference type="Pfam" id="PF13302">
    <property type="entry name" value="Acetyltransf_3"/>
    <property type="match status" value="1"/>
</dbReference>
<evidence type="ECO:0000259" key="1">
    <source>
        <dbReference type="PROSITE" id="PS51186"/>
    </source>
</evidence>
<accession>A0ABT7EKZ2</accession>
<dbReference type="PROSITE" id="PS51186">
    <property type="entry name" value="GNAT"/>
    <property type="match status" value="1"/>
</dbReference>
<name>A0ABT7EKZ2_9GAMM</name>